<keyword evidence="1" id="KW-1133">Transmembrane helix</keyword>
<dbReference type="InterPro" id="IPR025058">
    <property type="entry name" value="DUF3995"/>
</dbReference>
<organism evidence="2 3">
    <name type="scientific">Brevibacillus fluminis</name>
    <dbReference type="NCBI Taxonomy" id="511487"/>
    <lineage>
        <taxon>Bacteria</taxon>
        <taxon>Bacillati</taxon>
        <taxon>Bacillota</taxon>
        <taxon>Bacilli</taxon>
        <taxon>Bacillales</taxon>
        <taxon>Paenibacillaceae</taxon>
        <taxon>Brevibacillus</taxon>
    </lineage>
</organism>
<feature type="transmembrane region" description="Helical" evidence="1">
    <location>
        <begin position="49"/>
        <end position="69"/>
    </location>
</feature>
<comment type="caution">
    <text evidence="2">The sequence shown here is derived from an EMBL/GenBank/DDBJ whole genome shotgun (WGS) entry which is preliminary data.</text>
</comment>
<feature type="transmembrane region" description="Helical" evidence="1">
    <location>
        <begin position="122"/>
        <end position="141"/>
    </location>
</feature>
<evidence type="ECO:0000256" key="1">
    <source>
        <dbReference type="SAM" id="Phobius"/>
    </source>
</evidence>
<dbReference type="Pfam" id="PF13160">
    <property type="entry name" value="DUF3995"/>
    <property type="match status" value="1"/>
</dbReference>
<evidence type="ECO:0000313" key="3">
    <source>
        <dbReference type="Proteomes" id="UP000271031"/>
    </source>
</evidence>
<keyword evidence="3" id="KW-1185">Reference proteome</keyword>
<keyword evidence="1" id="KW-0812">Transmembrane</keyword>
<sequence>MNRMTLFFAWIVSGLLTVIGIMHVYWCFGGKTGTKQVIPTKNGQPLFKPGKIGTAIVALLAWVGAFLLLVQAHVLEVALPAWIPTWICWAMVVALYIRVIGDFRFIGISKRYKTSLFAKYDSMIYVPLCFTMASLALIVMLRT</sequence>
<accession>A0A3M8CV86</accession>
<dbReference type="Proteomes" id="UP000271031">
    <property type="component" value="Unassembled WGS sequence"/>
</dbReference>
<evidence type="ECO:0000313" key="2">
    <source>
        <dbReference type="EMBL" id="RNB79518.1"/>
    </source>
</evidence>
<feature type="transmembrane region" description="Helical" evidence="1">
    <location>
        <begin position="6"/>
        <end position="28"/>
    </location>
</feature>
<keyword evidence="1" id="KW-0472">Membrane</keyword>
<name>A0A3M8CV86_9BACL</name>
<proteinExistence type="predicted"/>
<protein>
    <submittedName>
        <fullName evidence="2">DUF3995 domain-containing protein</fullName>
    </submittedName>
</protein>
<dbReference type="AlphaFoldDB" id="A0A3M8CV86"/>
<dbReference type="OrthoDB" id="8590912at2"/>
<gene>
    <name evidence="2" type="ORF">EDM56_28750</name>
</gene>
<reference evidence="2 3" key="1">
    <citation type="submission" date="2018-10" db="EMBL/GenBank/DDBJ databases">
        <title>Phylogenomics of Brevibacillus.</title>
        <authorList>
            <person name="Dunlap C."/>
        </authorList>
    </citation>
    <scope>NUCLEOTIDE SEQUENCE [LARGE SCALE GENOMIC DNA]</scope>
    <source>
        <strain evidence="2 3">JCM 15716</strain>
    </source>
</reference>
<dbReference type="EMBL" id="RHHQ01000028">
    <property type="protein sequence ID" value="RNB79518.1"/>
    <property type="molecule type" value="Genomic_DNA"/>
</dbReference>
<feature type="transmembrane region" description="Helical" evidence="1">
    <location>
        <begin position="81"/>
        <end position="101"/>
    </location>
</feature>